<dbReference type="InterPro" id="IPR011644">
    <property type="entry name" value="Heme_NO-bd"/>
</dbReference>
<dbReference type="InterPro" id="IPR038158">
    <property type="entry name" value="H-NOX_domain_sf"/>
</dbReference>
<proteinExistence type="predicted"/>
<dbReference type="Gene3D" id="3.90.1520.10">
    <property type="entry name" value="H-NOX domain"/>
    <property type="match status" value="1"/>
</dbReference>
<sequence length="190" mass="21293">MEKSTVSEDTMHGSMFVLLKRFIEGGHGYSTWVNLLQEAGIKHAPYQMDGRYPTGEMAAIVGAASRLTGTPPHKLMEQYGEALVPDLLLVYRKYIQPEWRTYDMLLHTEGAMHAAVKREDSRANPPMLLVTKKGARQLIVDYHSRRRMAGVAVGIIKGIAAYFHEGDLVEVTLLTPVDGERVQVRVDFLP</sequence>
<dbReference type="EMBL" id="BAABHC010000010">
    <property type="protein sequence ID" value="GAA4431583.1"/>
    <property type="molecule type" value="Genomic_DNA"/>
</dbReference>
<dbReference type="InterPro" id="IPR024096">
    <property type="entry name" value="NO_sig/Golgi_transp_ligand-bd"/>
</dbReference>
<dbReference type="SUPFAM" id="SSF111126">
    <property type="entry name" value="Ligand-binding domain in the NO signalling and Golgi transport"/>
    <property type="match status" value="1"/>
</dbReference>
<name>A0ABP8LLY9_9BACT</name>
<dbReference type="PANTHER" id="PTHR45655:SF13">
    <property type="entry name" value="SOLUBLE GUANYLATE CYCLASE GCY-32-RELATED"/>
    <property type="match status" value="1"/>
</dbReference>
<gene>
    <name evidence="2" type="ORF">GCM10023188_19270</name>
</gene>
<accession>A0ABP8LLY9</accession>
<dbReference type="RefSeq" id="WP_345158636.1">
    <property type="nucleotide sequence ID" value="NZ_BAABHC010000010.1"/>
</dbReference>
<comment type="caution">
    <text evidence="2">The sequence shown here is derived from an EMBL/GenBank/DDBJ whole genome shotgun (WGS) entry which is preliminary data.</text>
</comment>
<dbReference type="Proteomes" id="UP001500552">
    <property type="component" value="Unassembled WGS sequence"/>
</dbReference>
<dbReference type="PANTHER" id="PTHR45655">
    <property type="entry name" value="GUANYLATE CYCLASE SOLUBLE SUBUNIT BETA-2"/>
    <property type="match status" value="1"/>
</dbReference>
<evidence type="ECO:0000313" key="3">
    <source>
        <dbReference type="Proteomes" id="UP001500552"/>
    </source>
</evidence>
<reference evidence="3" key="1">
    <citation type="journal article" date="2019" name="Int. J. Syst. Evol. Microbiol.">
        <title>The Global Catalogue of Microorganisms (GCM) 10K type strain sequencing project: providing services to taxonomists for standard genome sequencing and annotation.</title>
        <authorList>
            <consortium name="The Broad Institute Genomics Platform"/>
            <consortium name="The Broad Institute Genome Sequencing Center for Infectious Disease"/>
            <person name="Wu L."/>
            <person name="Ma J."/>
        </authorList>
    </citation>
    <scope>NUCLEOTIDE SEQUENCE [LARGE SCALE GENOMIC DNA]</scope>
    <source>
        <strain evidence="3">JCM 17926</strain>
    </source>
</reference>
<protein>
    <recommendedName>
        <fullName evidence="1">Heme NO-binding domain-containing protein</fullName>
    </recommendedName>
</protein>
<organism evidence="2 3">
    <name type="scientific">Pontibacter saemangeumensis</name>
    <dbReference type="NCBI Taxonomy" id="1084525"/>
    <lineage>
        <taxon>Bacteria</taxon>
        <taxon>Pseudomonadati</taxon>
        <taxon>Bacteroidota</taxon>
        <taxon>Cytophagia</taxon>
        <taxon>Cytophagales</taxon>
        <taxon>Hymenobacteraceae</taxon>
        <taxon>Pontibacter</taxon>
    </lineage>
</organism>
<feature type="domain" description="Heme NO-binding" evidence="1">
    <location>
        <begin position="13"/>
        <end position="165"/>
    </location>
</feature>
<dbReference type="Pfam" id="PF07700">
    <property type="entry name" value="HNOB"/>
    <property type="match status" value="1"/>
</dbReference>
<evidence type="ECO:0000259" key="1">
    <source>
        <dbReference type="Pfam" id="PF07700"/>
    </source>
</evidence>
<keyword evidence="3" id="KW-1185">Reference proteome</keyword>
<evidence type="ECO:0000313" key="2">
    <source>
        <dbReference type="EMBL" id="GAA4431583.1"/>
    </source>
</evidence>